<evidence type="ECO:0008006" key="3">
    <source>
        <dbReference type="Google" id="ProtNLM"/>
    </source>
</evidence>
<organism evidence="1 2">
    <name type="scientific">Anaeromyxobacter oryzae</name>
    <dbReference type="NCBI Taxonomy" id="2918170"/>
    <lineage>
        <taxon>Bacteria</taxon>
        <taxon>Pseudomonadati</taxon>
        <taxon>Myxococcota</taxon>
        <taxon>Myxococcia</taxon>
        <taxon>Myxococcales</taxon>
        <taxon>Cystobacterineae</taxon>
        <taxon>Anaeromyxobacteraceae</taxon>
        <taxon>Anaeromyxobacter</taxon>
    </lineage>
</organism>
<dbReference type="PANTHER" id="PTHR39335">
    <property type="entry name" value="BLL4220 PROTEIN"/>
    <property type="match status" value="1"/>
</dbReference>
<dbReference type="Proteomes" id="UP001162891">
    <property type="component" value="Chromosome"/>
</dbReference>
<dbReference type="PANTHER" id="PTHR39335:SF1">
    <property type="entry name" value="BLL4220 PROTEIN"/>
    <property type="match status" value="1"/>
</dbReference>
<sequence>MLDEIEVDMRSRIPGFRSAVMTPLVVLALTAACGGTNDTGSGTPDPSGANPGQPSTLMLTTDARLGSHLVDGSGRSLYYFAKDIPASGTQAAVSNCNAGCLPIWPIFDADGAVAQGINAADVGQITRSDGSKQTTYKGFPLYYYAGDAAAGDTQGEGVNGIWYVVHDPTYSIAQLSKANEAATYLTDGAGRALYSFARDTVGTRTTSPVTACTSGPCMTSWPTFLTDQVTVPSDLVAADFTVYTRADGTRQSAYKGHPLYYYAGDTAPGQTNGRGVPGWQTIDPTAP</sequence>
<accession>A0ABM7WZK8</accession>
<dbReference type="EMBL" id="AP025591">
    <property type="protein sequence ID" value="BDG04977.1"/>
    <property type="molecule type" value="Genomic_DNA"/>
</dbReference>
<keyword evidence="2" id="KW-1185">Reference proteome</keyword>
<dbReference type="InterPro" id="IPR005297">
    <property type="entry name" value="Lipoprotein_repeat"/>
</dbReference>
<name>A0ABM7WZK8_9BACT</name>
<protein>
    <recommendedName>
        <fullName evidence="3">Lipoprotein</fullName>
    </recommendedName>
</protein>
<dbReference type="Pfam" id="PF03640">
    <property type="entry name" value="Lipoprotein_15"/>
    <property type="match status" value="3"/>
</dbReference>
<reference evidence="2" key="1">
    <citation type="journal article" date="2022" name="Int. J. Syst. Evol. Microbiol.">
        <title>Anaeromyxobacter oryzae sp. nov., Anaeromyxobacter diazotrophicus sp. nov. and Anaeromyxobacter paludicola sp. nov., isolated from paddy soils.</title>
        <authorList>
            <person name="Itoh H."/>
            <person name="Xu Z."/>
            <person name="Mise K."/>
            <person name="Masuda Y."/>
            <person name="Ushijima N."/>
            <person name="Hayakawa C."/>
            <person name="Shiratori Y."/>
            <person name="Senoo K."/>
        </authorList>
    </citation>
    <scope>NUCLEOTIDE SEQUENCE [LARGE SCALE GENOMIC DNA]</scope>
    <source>
        <strain evidence="2">Red232</strain>
    </source>
</reference>
<evidence type="ECO:0000313" key="2">
    <source>
        <dbReference type="Proteomes" id="UP001162891"/>
    </source>
</evidence>
<gene>
    <name evidence="1" type="ORF">AMOR_39730</name>
</gene>
<proteinExistence type="predicted"/>
<evidence type="ECO:0000313" key="1">
    <source>
        <dbReference type="EMBL" id="BDG04977.1"/>
    </source>
</evidence>